<dbReference type="PROSITE" id="PS01300">
    <property type="entry name" value="RECR"/>
    <property type="match status" value="1"/>
</dbReference>
<feature type="region of interest" description="Disordered" evidence="8">
    <location>
        <begin position="206"/>
        <end position="302"/>
    </location>
</feature>
<dbReference type="GO" id="GO:0006310">
    <property type="term" value="P:DNA recombination"/>
    <property type="evidence" value="ECO:0007669"/>
    <property type="project" value="UniProtKB-UniRule"/>
</dbReference>
<feature type="domain" description="Toprim" evidence="9">
    <location>
        <begin position="82"/>
        <end position="177"/>
    </location>
</feature>
<evidence type="ECO:0000256" key="3">
    <source>
        <dbReference type="ARBA" id="ARBA00022771"/>
    </source>
</evidence>
<sequence>MAGIFDGAVQNLIDAFSRLPSIGPKSAQRIVFYLLEQDEAEVKELADALLAVKEKVHFCEICGNVTEQKVCTICSDPRRSEETICVVEEAKDIVAIERTREYRGKYHVLGGSINPIRGIGPEDLRIRELLQRLQNGAVQEVILATDPNIEGEATAAYIIRLLSPIGIKISRLASGLPVGGDLEYADEITLSRAFEGRTKVAGFDAAPAQPATPEAATDPATPPNPPAANPNLPAVPAAETGLVTPPNPPAVPAAETGLVTPPNLPATPAAETGPTANTNPPATPGGETSRAAHPNPPAAPKN</sequence>
<feature type="zinc finger region" description="C4-type" evidence="7">
    <location>
        <begin position="59"/>
        <end position="74"/>
    </location>
</feature>
<evidence type="ECO:0000256" key="2">
    <source>
        <dbReference type="ARBA" id="ARBA00022763"/>
    </source>
</evidence>
<dbReference type="EMBL" id="UYIO01000001">
    <property type="protein sequence ID" value="VDG75737.1"/>
    <property type="molecule type" value="Genomic_DNA"/>
</dbReference>
<comment type="caution">
    <text evidence="10">The sequence shown here is derived from an EMBL/GenBank/DDBJ whole genome shotgun (WGS) entry which is preliminary data.</text>
</comment>
<dbReference type="PANTHER" id="PTHR30446:SF0">
    <property type="entry name" value="RECOMBINATION PROTEIN RECR"/>
    <property type="match status" value="1"/>
</dbReference>
<evidence type="ECO:0000256" key="1">
    <source>
        <dbReference type="ARBA" id="ARBA00022723"/>
    </source>
</evidence>
<comment type="similarity">
    <text evidence="7">Belongs to the RecR family.</text>
</comment>
<dbReference type="SUPFAM" id="SSF111304">
    <property type="entry name" value="Recombination protein RecR"/>
    <property type="match status" value="1"/>
</dbReference>
<dbReference type="Pfam" id="PF02132">
    <property type="entry name" value="RecR_ZnF"/>
    <property type="match status" value="1"/>
</dbReference>
<comment type="function">
    <text evidence="7">May play a role in DNA repair. It seems to be involved in an RecBC-independent recombinational process of DNA repair. It may act with RecF and RecO.</text>
</comment>
<gene>
    <name evidence="7 10" type="primary">recR</name>
    <name evidence="10" type="ORF">NCTC10327_00424</name>
</gene>
<dbReference type="InterPro" id="IPR015967">
    <property type="entry name" value="Rcmb_RecR_Znf"/>
</dbReference>
<dbReference type="Gene3D" id="3.40.1360.10">
    <property type="match status" value="1"/>
</dbReference>
<dbReference type="HAMAP" id="MF_00017">
    <property type="entry name" value="RecR"/>
    <property type="match status" value="1"/>
</dbReference>
<dbReference type="PANTHER" id="PTHR30446">
    <property type="entry name" value="RECOMBINATION PROTEIN RECR"/>
    <property type="match status" value="1"/>
</dbReference>
<keyword evidence="4 7" id="KW-0862">Zinc</keyword>
<evidence type="ECO:0000256" key="4">
    <source>
        <dbReference type="ARBA" id="ARBA00022833"/>
    </source>
</evidence>
<dbReference type="InterPro" id="IPR023627">
    <property type="entry name" value="Rcmb_RecR"/>
</dbReference>
<dbReference type="Gene3D" id="1.10.8.420">
    <property type="entry name" value="RecR Domain 1"/>
    <property type="match status" value="1"/>
</dbReference>
<feature type="compositionally biased region" description="Low complexity" evidence="8">
    <location>
        <begin position="206"/>
        <end position="219"/>
    </location>
</feature>
<evidence type="ECO:0000313" key="10">
    <source>
        <dbReference type="EMBL" id="VDG75737.1"/>
    </source>
</evidence>
<evidence type="ECO:0000256" key="6">
    <source>
        <dbReference type="ARBA" id="ARBA00023204"/>
    </source>
</evidence>
<dbReference type="Pfam" id="PF21175">
    <property type="entry name" value="RecR_C"/>
    <property type="match status" value="1"/>
</dbReference>
<dbReference type="InterPro" id="IPR034137">
    <property type="entry name" value="TOPRIM_RecR"/>
</dbReference>
<evidence type="ECO:0000313" key="11">
    <source>
        <dbReference type="Proteomes" id="UP000269974"/>
    </source>
</evidence>
<evidence type="ECO:0000256" key="7">
    <source>
        <dbReference type="HAMAP-Rule" id="MF_00017"/>
    </source>
</evidence>
<dbReference type="GO" id="GO:0006281">
    <property type="term" value="P:DNA repair"/>
    <property type="evidence" value="ECO:0007669"/>
    <property type="project" value="UniProtKB-UniRule"/>
</dbReference>
<dbReference type="AlphaFoldDB" id="A0A7Z9C8Z2"/>
<dbReference type="Gene3D" id="6.10.250.240">
    <property type="match status" value="1"/>
</dbReference>
<dbReference type="GO" id="GO:0008270">
    <property type="term" value="F:zinc ion binding"/>
    <property type="evidence" value="ECO:0007669"/>
    <property type="project" value="UniProtKB-KW"/>
</dbReference>
<protein>
    <recommendedName>
        <fullName evidence="7">Recombination protein RecR</fullName>
    </recommendedName>
</protein>
<evidence type="ECO:0000256" key="8">
    <source>
        <dbReference type="SAM" id="MobiDB-lite"/>
    </source>
</evidence>
<evidence type="ECO:0000256" key="5">
    <source>
        <dbReference type="ARBA" id="ARBA00023172"/>
    </source>
</evidence>
<feature type="compositionally biased region" description="Low complexity" evidence="8">
    <location>
        <begin position="229"/>
        <end position="238"/>
    </location>
</feature>
<keyword evidence="3 7" id="KW-0863">Zinc-finger</keyword>
<dbReference type="PROSITE" id="PS50880">
    <property type="entry name" value="TOPRIM"/>
    <property type="match status" value="1"/>
</dbReference>
<dbReference type="Pfam" id="PF21176">
    <property type="entry name" value="RecR_HhH"/>
    <property type="match status" value="1"/>
</dbReference>
<dbReference type="NCBIfam" id="TIGR00615">
    <property type="entry name" value="recR"/>
    <property type="match status" value="1"/>
</dbReference>
<name>A0A7Z9C8Z2_9ACTO</name>
<keyword evidence="5 7" id="KW-0233">DNA recombination</keyword>
<dbReference type="InterPro" id="IPR000093">
    <property type="entry name" value="DNA_Rcmb_RecR"/>
</dbReference>
<keyword evidence="6 7" id="KW-0234">DNA repair</keyword>
<dbReference type="Gene3D" id="3.30.60.80">
    <property type="match status" value="1"/>
</dbReference>
<dbReference type="GO" id="GO:0003677">
    <property type="term" value="F:DNA binding"/>
    <property type="evidence" value="ECO:0007669"/>
    <property type="project" value="UniProtKB-UniRule"/>
</dbReference>
<dbReference type="CDD" id="cd01025">
    <property type="entry name" value="TOPRIM_recR"/>
    <property type="match status" value="1"/>
</dbReference>
<dbReference type="Pfam" id="PF13662">
    <property type="entry name" value="Toprim_4"/>
    <property type="match status" value="1"/>
</dbReference>
<proteinExistence type="inferred from homology"/>
<dbReference type="InterPro" id="IPR006171">
    <property type="entry name" value="TOPRIM_dom"/>
</dbReference>
<dbReference type="SMART" id="SM00493">
    <property type="entry name" value="TOPRIM"/>
    <property type="match status" value="1"/>
</dbReference>
<reference evidence="10 11" key="1">
    <citation type="submission" date="2018-11" db="EMBL/GenBank/DDBJ databases">
        <authorList>
            <consortium name="Pathogen Informatics"/>
        </authorList>
    </citation>
    <scope>NUCLEOTIDE SEQUENCE [LARGE SCALE GENOMIC DNA]</scope>
    <source>
        <strain evidence="10 11">NCTC10327</strain>
    </source>
</reference>
<organism evidence="10 11">
    <name type="scientific">Actinobaculum suis</name>
    <dbReference type="NCBI Taxonomy" id="1657"/>
    <lineage>
        <taxon>Bacteria</taxon>
        <taxon>Bacillati</taxon>
        <taxon>Actinomycetota</taxon>
        <taxon>Actinomycetes</taxon>
        <taxon>Actinomycetales</taxon>
        <taxon>Actinomycetaceae</taxon>
        <taxon>Actinobaculum</taxon>
    </lineage>
</organism>
<dbReference type="Proteomes" id="UP000269974">
    <property type="component" value="Unassembled WGS sequence"/>
</dbReference>
<feature type="compositionally biased region" description="Low complexity" evidence="8">
    <location>
        <begin position="266"/>
        <end position="286"/>
    </location>
</feature>
<keyword evidence="2 7" id="KW-0227">DNA damage</keyword>
<accession>A0A7Z9C8Z2</accession>
<evidence type="ECO:0000259" key="9">
    <source>
        <dbReference type="PROSITE" id="PS50880"/>
    </source>
</evidence>
<keyword evidence="1 7" id="KW-0479">Metal-binding</keyword>